<organism evidence="5 6">
    <name type="scientific">Sphingomonas rosea</name>
    <dbReference type="NCBI Taxonomy" id="335605"/>
    <lineage>
        <taxon>Bacteria</taxon>
        <taxon>Pseudomonadati</taxon>
        <taxon>Pseudomonadota</taxon>
        <taxon>Alphaproteobacteria</taxon>
        <taxon>Sphingomonadales</taxon>
        <taxon>Sphingomonadaceae</taxon>
        <taxon>Sphingomonas</taxon>
    </lineage>
</organism>
<keyword evidence="6" id="KW-1185">Reference proteome</keyword>
<feature type="domain" description="Response regulatory" evidence="3">
    <location>
        <begin position="7"/>
        <end position="121"/>
    </location>
</feature>
<evidence type="ECO:0000259" key="3">
    <source>
        <dbReference type="PROSITE" id="PS50110"/>
    </source>
</evidence>
<name>A0ABP7TJN0_9SPHN</name>
<sequence length="248" mass="27436">MDDAPLKILVVDDEPLATERLQLLLARIGGVDLVGTASDGEAACRMAEALSPDLLLLDIAMPGMDGIDVARELSRRADRPAVVFVTAFDQFAVSAFEVEAVDYLVKPVETVRLERALERARAHIERRANATQPTAVAGKHLDEFWASDLTGLVRIRSVDIDRITAERDYMRLHVGPRSWLIHHSMAALEEGLDPGLFVRLHRSAIVRRDYIAGFHRNVSGRWIARLADGSEQPVGRLYADSVRAIAGR</sequence>
<dbReference type="InterPro" id="IPR039420">
    <property type="entry name" value="WalR-like"/>
</dbReference>
<dbReference type="SMART" id="SM00448">
    <property type="entry name" value="REC"/>
    <property type="match status" value="1"/>
</dbReference>
<dbReference type="InterPro" id="IPR011006">
    <property type="entry name" value="CheY-like_superfamily"/>
</dbReference>
<dbReference type="PROSITE" id="PS50930">
    <property type="entry name" value="HTH_LYTTR"/>
    <property type="match status" value="1"/>
</dbReference>
<dbReference type="GO" id="GO:0003677">
    <property type="term" value="F:DNA binding"/>
    <property type="evidence" value="ECO:0007669"/>
    <property type="project" value="UniProtKB-KW"/>
</dbReference>
<dbReference type="SUPFAM" id="SSF52172">
    <property type="entry name" value="CheY-like"/>
    <property type="match status" value="1"/>
</dbReference>
<dbReference type="Pfam" id="PF04397">
    <property type="entry name" value="LytTR"/>
    <property type="match status" value="1"/>
</dbReference>
<comment type="caution">
    <text evidence="5">The sequence shown here is derived from an EMBL/GenBank/DDBJ whole genome shotgun (WGS) entry which is preliminary data.</text>
</comment>
<dbReference type="PANTHER" id="PTHR48111:SF69">
    <property type="entry name" value="RESPONSE REGULATOR RECEIVER"/>
    <property type="match status" value="1"/>
</dbReference>
<dbReference type="PROSITE" id="PS50110">
    <property type="entry name" value="RESPONSE_REGULATORY"/>
    <property type="match status" value="1"/>
</dbReference>
<reference evidence="6" key="1">
    <citation type="journal article" date="2019" name="Int. J. Syst. Evol. Microbiol.">
        <title>The Global Catalogue of Microorganisms (GCM) 10K type strain sequencing project: providing services to taxonomists for standard genome sequencing and annotation.</title>
        <authorList>
            <consortium name="The Broad Institute Genomics Platform"/>
            <consortium name="The Broad Institute Genome Sequencing Center for Infectious Disease"/>
            <person name="Wu L."/>
            <person name="Ma J."/>
        </authorList>
    </citation>
    <scope>NUCLEOTIDE SEQUENCE [LARGE SCALE GENOMIC DNA]</scope>
    <source>
        <strain evidence="6">JCM 17564</strain>
    </source>
</reference>
<dbReference type="EMBL" id="BAABBR010000001">
    <property type="protein sequence ID" value="GAA4027296.1"/>
    <property type="molecule type" value="Genomic_DNA"/>
</dbReference>
<dbReference type="RefSeq" id="WP_344695143.1">
    <property type="nucleotide sequence ID" value="NZ_BAABBR010000001.1"/>
</dbReference>
<evidence type="ECO:0000259" key="4">
    <source>
        <dbReference type="PROSITE" id="PS50930"/>
    </source>
</evidence>
<evidence type="ECO:0000256" key="2">
    <source>
        <dbReference type="PROSITE-ProRule" id="PRU00169"/>
    </source>
</evidence>
<keyword evidence="2" id="KW-0597">Phosphoprotein</keyword>
<dbReference type="Gene3D" id="2.40.50.1020">
    <property type="entry name" value="LytTr DNA-binding domain"/>
    <property type="match status" value="1"/>
</dbReference>
<gene>
    <name evidence="5" type="ORF">GCM10022281_02460</name>
</gene>
<accession>A0ABP7TJN0</accession>
<dbReference type="InterPro" id="IPR001789">
    <property type="entry name" value="Sig_transdc_resp-reg_receiver"/>
</dbReference>
<feature type="domain" description="HTH LytTR-type" evidence="4">
    <location>
        <begin position="144"/>
        <end position="248"/>
    </location>
</feature>
<dbReference type="Proteomes" id="UP001424459">
    <property type="component" value="Unassembled WGS sequence"/>
</dbReference>
<dbReference type="Gene3D" id="3.40.50.2300">
    <property type="match status" value="1"/>
</dbReference>
<protein>
    <submittedName>
        <fullName evidence="5">LytTR family DNA-binding domain-containing protein</fullName>
    </submittedName>
</protein>
<dbReference type="SMART" id="SM00850">
    <property type="entry name" value="LytTR"/>
    <property type="match status" value="1"/>
</dbReference>
<dbReference type="InterPro" id="IPR007492">
    <property type="entry name" value="LytTR_DNA-bd_dom"/>
</dbReference>
<evidence type="ECO:0000313" key="6">
    <source>
        <dbReference type="Proteomes" id="UP001424459"/>
    </source>
</evidence>
<proteinExistence type="predicted"/>
<feature type="modified residue" description="4-aspartylphosphate" evidence="2">
    <location>
        <position position="58"/>
    </location>
</feature>
<evidence type="ECO:0000256" key="1">
    <source>
        <dbReference type="ARBA" id="ARBA00023125"/>
    </source>
</evidence>
<keyword evidence="1 5" id="KW-0238">DNA-binding</keyword>
<dbReference type="PANTHER" id="PTHR48111">
    <property type="entry name" value="REGULATOR OF RPOS"/>
    <property type="match status" value="1"/>
</dbReference>
<dbReference type="Pfam" id="PF00072">
    <property type="entry name" value="Response_reg"/>
    <property type="match status" value="1"/>
</dbReference>
<evidence type="ECO:0000313" key="5">
    <source>
        <dbReference type="EMBL" id="GAA4027296.1"/>
    </source>
</evidence>